<dbReference type="InterPro" id="IPR010827">
    <property type="entry name" value="BamA/TamA_POTRA"/>
</dbReference>
<evidence type="ECO:0000259" key="7">
    <source>
        <dbReference type="PROSITE" id="PS51779"/>
    </source>
</evidence>
<evidence type="ECO:0000313" key="8">
    <source>
        <dbReference type="EMBL" id="AKC96061.1"/>
    </source>
</evidence>
<evidence type="ECO:0000256" key="2">
    <source>
        <dbReference type="ARBA" id="ARBA00022692"/>
    </source>
</evidence>
<keyword evidence="5" id="KW-0998">Cell outer membrane</keyword>
<evidence type="ECO:0000256" key="4">
    <source>
        <dbReference type="ARBA" id="ARBA00023136"/>
    </source>
</evidence>
<proteinExistence type="predicted"/>
<dbReference type="HOGENOM" id="CLU_007664_4_1_0"/>
<keyword evidence="2" id="KW-0812">Transmembrane</keyword>
<comment type="subcellular location">
    <subcellularLocation>
        <location evidence="1">Membrane</location>
    </subcellularLocation>
</comment>
<feature type="domain" description="POTRA" evidence="7">
    <location>
        <begin position="192"/>
        <end position="266"/>
    </location>
</feature>
<dbReference type="PATRIC" id="fig|1069640.6.peg.1236"/>
<dbReference type="GO" id="GO:0019867">
    <property type="term" value="C:outer membrane"/>
    <property type="evidence" value="ECO:0007669"/>
    <property type="project" value="InterPro"/>
</dbReference>
<evidence type="ECO:0000256" key="6">
    <source>
        <dbReference type="SAM" id="SignalP"/>
    </source>
</evidence>
<organism evidence="8 9">
    <name type="scientific">Sneathia vaginalis</name>
    <dbReference type="NCBI Taxonomy" id="187101"/>
    <lineage>
        <taxon>Bacteria</taxon>
        <taxon>Fusobacteriati</taxon>
        <taxon>Fusobacteriota</taxon>
        <taxon>Fusobacteriia</taxon>
        <taxon>Fusobacteriales</taxon>
        <taxon>Leptotrichiaceae</taxon>
        <taxon>Sneathia</taxon>
    </lineage>
</organism>
<keyword evidence="3 6" id="KW-0732">Signal</keyword>
<dbReference type="Gene3D" id="3.10.20.310">
    <property type="entry name" value="membrane protein fhac"/>
    <property type="match status" value="4"/>
</dbReference>
<dbReference type="Gene3D" id="2.40.160.50">
    <property type="entry name" value="membrane protein fhac: a member of the omp85/tpsb transporter family"/>
    <property type="match status" value="2"/>
</dbReference>
<dbReference type="InterPro" id="IPR034746">
    <property type="entry name" value="POTRA"/>
</dbReference>
<sequence length="878" mass="97534">MKNKIKVASLLGAVLVSTTSLATKVNNIEVKNLKELPKEFILQNLPVRQGSEYTNMTLGEIHKSLASTNLLDGIKIKPIEHKGNDTVDLVIEVEEKEHAMDALQQQQMVEAASRRTDFKVNSVKVANLKHVNINNILNASRLRVGDYFTPITVSELAQAIVNTGYFESVVPTVTRNAKNKTVDITLTVKENPIVKSVDLEGVTVFNNEQVKEFAGIKEGKVLNILALQPEVSPILQLYKQNGLVAARIEKATATPDGRVTILVSEGKVSDILYKKKIEFEDNVRISKNKVVLKTKPYIFERMTNIKKGELITDAKIGSTIKEFYRTGLYSSIEPRITSDPNNPNNKILTFLVEERPTTSINGQVAYETKEGFTGGLTLSDKNFLGRQQDVSISANFGTRGNYDLNASFFDPWIKGTDRLQLGANVFFKRTKEKHKELTKDGQFVFVDKKIENDVPYQIVNVLNPSGSYIYGGSLTLGKGFKHNIFATVKPRLFGIKTYNGEGITKEDKKGNPQLLVDYTLGSVTLGLSYDTRDDMYIPKNGLYITGTAELGYIFREKSLKNEYLYNLRTVNLKKAYTDYKDALKALGIGNENTTTGGTASGNAQAPATPVAITERSATGGKPSIIQPSAKKTELDTLGDELKAAYDAKKAAESGTDAGAKKAATEKYDKALEKYNAKYFEGKLPSLDEKHINPENRLKPRPFYILNLDARAYHKVFKDKNSMAYRVTLGYASKGTPENMLFHTSDGTILRGYPDKLASILATATIENRTYINDYVQLVAFAEVGIHNNSLSDKQGAVFYKENEGRYAGLRKYEGFKEMFTKEHVKADIGIGARLTTPLGVIRLDYAWPLIKHDDGEKKEPKKGFDLGGKFSFGFGQTF</sequence>
<evidence type="ECO:0000256" key="5">
    <source>
        <dbReference type="ARBA" id="ARBA00023237"/>
    </source>
</evidence>
<dbReference type="PROSITE" id="PS51779">
    <property type="entry name" value="POTRA"/>
    <property type="match status" value="2"/>
</dbReference>
<dbReference type="KEGG" id="sns:VC03_06225"/>
<feature type="signal peptide" evidence="6">
    <location>
        <begin position="1"/>
        <end position="22"/>
    </location>
</feature>
<dbReference type="RefSeq" id="WP_046329165.1">
    <property type="nucleotide sequence ID" value="NZ_CP011280.1"/>
</dbReference>
<feature type="domain" description="POTRA" evidence="7">
    <location>
        <begin position="118"/>
        <end position="191"/>
    </location>
</feature>
<dbReference type="Pfam" id="PF01103">
    <property type="entry name" value="Omp85"/>
    <property type="match status" value="2"/>
</dbReference>
<keyword evidence="4" id="KW-0472">Membrane</keyword>
<gene>
    <name evidence="8" type="ORF">VC03_06225</name>
</gene>
<name>A0A0E3ZB62_9FUSO</name>
<protein>
    <recommendedName>
        <fullName evidence="7">POTRA domain-containing protein</fullName>
    </recommendedName>
</protein>
<keyword evidence="9" id="KW-1185">Reference proteome</keyword>
<dbReference type="OrthoDB" id="9776356at2"/>
<dbReference type="PANTHER" id="PTHR12815:SF47">
    <property type="entry name" value="TRANSLOCATION AND ASSEMBLY MODULE SUBUNIT TAMA"/>
    <property type="match status" value="1"/>
</dbReference>
<dbReference type="Pfam" id="PF07244">
    <property type="entry name" value="POTRA"/>
    <property type="match status" value="2"/>
</dbReference>
<evidence type="ECO:0000256" key="3">
    <source>
        <dbReference type="ARBA" id="ARBA00022729"/>
    </source>
</evidence>
<accession>A0A0E3ZB62</accession>
<evidence type="ECO:0000256" key="1">
    <source>
        <dbReference type="ARBA" id="ARBA00004370"/>
    </source>
</evidence>
<dbReference type="InterPro" id="IPR039910">
    <property type="entry name" value="D15-like"/>
</dbReference>
<reference evidence="8 9" key="1">
    <citation type="journal article" date="2012" name="BMC Genomics">
        <title>Genomic sequence analysis and characterization of Sneathia amnii sp. nov.</title>
        <authorList>
            <consortium name="Vaginal Microbiome Consortium (additional members)"/>
            <person name="Harwich M.D.Jr."/>
            <person name="Serrano M.G."/>
            <person name="Fettweis J.M."/>
            <person name="Alves J.M."/>
            <person name="Reimers M.A."/>
            <person name="Buck G.A."/>
            <person name="Jefferson K.K."/>
        </authorList>
    </citation>
    <scope>NUCLEOTIDE SEQUENCE [LARGE SCALE GENOMIC DNA]</scope>
    <source>
        <strain evidence="8 9">SN35</strain>
    </source>
</reference>
<dbReference type="AlphaFoldDB" id="A0A0E3ZB62"/>
<dbReference type="EMBL" id="CP011280">
    <property type="protein sequence ID" value="AKC96061.1"/>
    <property type="molecule type" value="Genomic_DNA"/>
</dbReference>
<feature type="chain" id="PRO_5002416737" description="POTRA domain-containing protein" evidence="6">
    <location>
        <begin position="23"/>
        <end position="878"/>
    </location>
</feature>
<dbReference type="InterPro" id="IPR000184">
    <property type="entry name" value="Bac_surfAg_D15"/>
</dbReference>
<evidence type="ECO:0000313" key="9">
    <source>
        <dbReference type="Proteomes" id="UP000033103"/>
    </source>
</evidence>
<dbReference type="Proteomes" id="UP000033103">
    <property type="component" value="Chromosome"/>
</dbReference>
<dbReference type="STRING" id="187101.VC03_06225"/>
<dbReference type="PANTHER" id="PTHR12815">
    <property type="entry name" value="SORTING AND ASSEMBLY MACHINERY SAMM50 PROTEIN FAMILY MEMBER"/>
    <property type="match status" value="1"/>
</dbReference>